<evidence type="ECO:0000259" key="2">
    <source>
        <dbReference type="PROSITE" id="PS50181"/>
    </source>
</evidence>
<evidence type="ECO:0000313" key="4">
    <source>
        <dbReference type="Proteomes" id="UP000022910"/>
    </source>
</evidence>
<dbReference type="Gene3D" id="1.20.1280.50">
    <property type="match status" value="1"/>
</dbReference>
<feature type="region of interest" description="Disordered" evidence="1">
    <location>
        <begin position="1"/>
        <end position="38"/>
    </location>
</feature>
<dbReference type="SUPFAM" id="SSF81383">
    <property type="entry name" value="F-box domain"/>
    <property type="match status" value="1"/>
</dbReference>
<keyword evidence="4" id="KW-1185">Reference proteome</keyword>
<reference evidence="3 4" key="1">
    <citation type="submission" date="2014-02" db="EMBL/GenBank/DDBJ databases">
        <title>Single nucleus genome sequencing reveals high similarity among nuclei of an endomycorrhizal fungus.</title>
        <authorList>
            <person name="Lin K."/>
            <person name="Geurts R."/>
            <person name="Zhang Z."/>
            <person name="Limpens E."/>
            <person name="Saunders D.G."/>
            <person name="Mu D."/>
            <person name="Pang E."/>
            <person name="Cao H."/>
            <person name="Cha H."/>
            <person name="Lin T."/>
            <person name="Zhou Q."/>
            <person name="Shang Y."/>
            <person name="Li Y."/>
            <person name="Ivanov S."/>
            <person name="Sharma T."/>
            <person name="Velzen R.V."/>
            <person name="Ruijter N.D."/>
            <person name="Aanen D.K."/>
            <person name="Win J."/>
            <person name="Kamoun S."/>
            <person name="Bisseling T."/>
            <person name="Huang S."/>
        </authorList>
    </citation>
    <scope>NUCLEOTIDE SEQUENCE [LARGE SCALE GENOMIC DNA]</scope>
    <source>
        <strain evidence="4">DAOM197198w</strain>
    </source>
</reference>
<gene>
    <name evidence="3" type="ORF">RirG_145670</name>
</gene>
<dbReference type="InterPro" id="IPR001810">
    <property type="entry name" value="F-box_dom"/>
</dbReference>
<dbReference type="EMBL" id="JEMT01023631">
    <property type="protein sequence ID" value="EXX64139.1"/>
    <property type="molecule type" value="Genomic_DNA"/>
</dbReference>
<protein>
    <recommendedName>
        <fullName evidence="2">F-box domain-containing protein</fullName>
    </recommendedName>
</protein>
<name>A0A015K9N6_RHIIW</name>
<dbReference type="Proteomes" id="UP000022910">
    <property type="component" value="Unassembled WGS sequence"/>
</dbReference>
<evidence type="ECO:0000313" key="3">
    <source>
        <dbReference type="EMBL" id="EXX64139.1"/>
    </source>
</evidence>
<dbReference type="InterPro" id="IPR036047">
    <property type="entry name" value="F-box-like_dom_sf"/>
</dbReference>
<proteinExistence type="predicted"/>
<dbReference type="PROSITE" id="PS50181">
    <property type="entry name" value="FBOX"/>
    <property type="match status" value="1"/>
</dbReference>
<dbReference type="HOGENOM" id="CLU_535439_0_0_1"/>
<sequence length="509" mass="59849">MDQKSSLENDLKIDTKMSNRKRQKTTTTRRKGKEPVKSTPIALSSDLPIAMRLPQETLCQIFSNLVEHPVHFTRVAQVCKSWKAAADTHLYWRHLTYKMDLPPPKPRAWKYKTYKSVVEREWRNQNFCSLCFRKSNAIERLNIQTVITNSYEIAKFCISEKIDWYPIFNAENVNHEFCVFEKHFVENPNVLRNPIKLVEKDISDENIDMESTDNKNELCEKSNLFGASDLSSLSISVASSSQDLTTFSQSNTTSDLSTSVEHVNMSTTKSLDKPNSSTSKLILRHNLCRNCNTRLNSKKMEREENDRRNLLTSKLKEHGLSLRSDSRLCNSFIEHGIGDPDRIVQIMTEMNWFFKYTDYDNLRYVYNNDYLNDIDWEDGMFIDRFDMPWRRYFGRPRTISTRRVDSESGKRLALERWVQQRFSKGIFTSPSEDPTSDQRPPPTLWEQINRIIDKKSNNEEIFSEGSSSQQDRKITGQDFEDFEDFNFEDFDDEFEEIEEEESSCWFDMI</sequence>
<accession>A0A015K9N6</accession>
<organism evidence="3 4">
    <name type="scientific">Rhizophagus irregularis (strain DAOM 197198w)</name>
    <name type="common">Glomus intraradices</name>
    <dbReference type="NCBI Taxonomy" id="1432141"/>
    <lineage>
        <taxon>Eukaryota</taxon>
        <taxon>Fungi</taxon>
        <taxon>Fungi incertae sedis</taxon>
        <taxon>Mucoromycota</taxon>
        <taxon>Glomeromycotina</taxon>
        <taxon>Glomeromycetes</taxon>
        <taxon>Glomerales</taxon>
        <taxon>Glomeraceae</taxon>
        <taxon>Rhizophagus</taxon>
    </lineage>
</organism>
<feature type="domain" description="F-box" evidence="2">
    <location>
        <begin position="47"/>
        <end position="95"/>
    </location>
</feature>
<comment type="caution">
    <text evidence="3">The sequence shown here is derived from an EMBL/GenBank/DDBJ whole genome shotgun (WGS) entry which is preliminary data.</text>
</comment>
<dbReference type="AlphaFoldDB" id="A0A015K9N6"/>
<feature type="compositionally biased region" description="Basic and acidic residues" evidence="1">
    <location>
        <begin position="1"/>
        <end position="17"/>
    </location>
</feature>
<evidence type="ECO:0000256" key="1">
    <source>
        <dbReference type="SAM" id="MobiDB-lite"/>
    </source>
</evidence>
<dbReference type="STRING" id="1432141.A0A015K9N6"/>
<dbReference type="SMR" id="A0A015K9N6"/>
<dbReference type="OrthoDB" id="2332813at2759"/>
<dbReference type="Pfam" id="PF12937">
    <property type="entry name" value="F-box-like"/>
    <property type="match status" value="1"/>
</dbReference>
<feature type="compositionally biased region" description="Basic residues" evidence="1">
    <location>
        <begin position="18"/>
        <end position="32"/>
    </location>
</feature>